<dbReference type="AlphaFoldDB" id="A0A5B8J6H2"/>
<evidence type="ECO:0000256" key="3">
    <source>
        <dbReference type="ARBA" id="ARBA00022989"/>
    </source>
</evidence>
<keyword evidence="2 5" id="KW-0812">Transmembrane</keyword>
<evidence type="ECO:0000313" key="6">
    <source>
        <dbReference type="EMBL" id="QDY70037.1"/>
    </source>
</evidence>
<feature type="transmembrane region" description="Helical" evidence="5">
    <location>
        <begin position="36"/>
        <end position="57"/>
    </location>
</feature>
<evidence type="ECO:0000256" key="5">
    <source>
        <dbReference type="SAM" id="Phobius"/>
    </source>
</evidence>
<evidence type="ECO:0000256" key="1">
    <source>
        <dbReference type="ARBA" id="ARBA00004127"/>
    </source>
</evidence>
<evidence type="ECO:0000256" key="4">
    <source>
        <dbReference type="ARBA" id="ARBA00023136"/>
    </source>
</evidence>
<dbReference type="Pfam" id="PF04750">
    <property type="entry name" value="Far-17a_AIG1"/>
    <property type="match status" value="1"/>
</dbReference>
<evidence type="ECO:0000313" key="7">
    <source>
        <dbReference type="Proteomes" id="UP000318483"/>
    </source>
</evidence>
<evidence type="ECO:0008006" key="8">
    <source>
        <dbReference type="Google" id="ProtNLM"/>
    </source>
</evidence>
<dbReference type="PANTHER" id="PTHR10989:SF16">
    <property type="entry name" value="AT02829P-RELATED"/>
    <property type="match status" value="1"/>
</dbReference>
<name>A0A5B8J6H2_9RHOB</name>
<dbReference type="RefSeq" id="WP_146365413.1">
    <property type="nucleotide sequence ID" value="NZ_CP042261.1"/>
</dbReference>
<dbReference type="GO" id="GO:0016020">
    <property type="term" value="C:membrane"/>
    <property type="evidence" value="ECO:0007669"/>
    <property type="project" value="InterPro"/>
</dbReference>
<organism evidence="6 7">
    <name type="scientific">Qingshengfaniella alkalisoli</name>
    <dbReference type="NCBI Taxonomy" id="2599296"/>
    <lineage>
        <taxon>Bacteria</taxon>
        <taxon>Pseudomonadati</taxon>
        <taxon>Pseudomonadota</taxon>
        <taxon>Alphaproteobacteria</taxon>
        <taxon>Rhodobacterales</taxon>
        <taxon>Paracoccaceae</taxon>
        <taxon>Qingshengfaniella</taxon>
    </lineage>
</organism>
<dbReference type="KEGG" id="lit:FPZ52_10675"/>
<comment type="subcellular location">
    <subcellularLocation>
        <location evidence="1">Endomembrane system</location>
        <topology evidence="1">Multi-pass membrane protein</topology>
    </subcellularLocation>
</comment>
<keyword evidence="7" id="KW-1185">Reference proteome</keyword>
<dbReference type="PANTHER" id="PTHR10989">
    <property type="entry name" value="ANDROGEN-INDUCED PROTEIN 1-RELATED"/>
    <property type="match status" value="1"/>
</dbReference>
<evidence type="ECO:0000256" key="2">
    <source>
        <dbReference type="ARBA" id="ARBA00022692"/>
    </source>
</evidence>
<dbReference type="GO" id="GO:0012505">
    <property type="term" value="C:endomembrane system"/>
    <property type="evidence" value="ECO:0007669"/>
    <property type="project" value="UniProtKB-SubCell"/>
</dbReference>
<keyword evidence="3 5" id="KW-1133">Transmembrane helix</keyword>
<dbReference type="EMBL" id="CP042261">
    <property type="protein sequence ID" value="QDY70037.1"/>
    <property type="molecule type" value="Genomic_DNA"/>
</dbReference>
<protein>
    <recommendedName>
        <fullName evidence="8">FAR-17a/AIG1-like protein</fullName>
    </recommendedName>
</protein>
<dbReference type="OrthoDB" id="7853064at2"/>
<sequence length="220" mass="24613">MPKCIKAYRLIVFGLALFYFVDRGLAADYANFGAQFRYMTIWALTGSVIAAGLMLVPRFGRNGPAGARFVSLVAVINALVVFSYWRLFFSDPTLVNGQRQIVAYQEYYLHLVGPVLQWIDVLFLKRAFQRVQGVVLWLAVLVIAYVSWAELLVAPRNAEPVGSVTSGLPYPFMNDMVMGERLAFYVSTFVIGLIFIGLFRTLQAGVNHIAPFRAKVTLAE</sequence>
<feature type="transmembrane region" description="Helical" evidence="5">
    <location>
        <begin position="107"/>
        <end position="124"/>
    </location>
</feature>
<reference evidence="6 7" key="1">
    <citation type="submission" date="2019-07" db="EMBL/GenBank/DDBJ databases">
        <title>Litoreibacter alkalisoli sp. nov., isolated from saline-alkaline soil.</title>
        <authorList>
            <person name="Wang S."/>
            <person name="Xu L."/>
            <person name="Xing Y.-T."/>
            <person name="Sun J.-Q."/>
        </authorList>
    </citation>
    <scope>NUCLEOTIDE SEQUENCE [LARGE SCALE GENOMIC DNA]</scope>
    <source>
        <strain evidence="6 7">LN3S51</strain>
    </source>
</reference>
<gene>
    <name evidence="6" type="ORF">FPZ52_10675</name>
</gene>
<dbReference type="Proteomes" id="UP000318483">
    <property type="component" value="Chromosome"/>
</dbReference>
<proteinExistence type="predicted"/>
<dbReference type="InterPro" id="IPR006838">
    <property type="entry name" value="ADTRP_AIG1"/>
</dbReference>
<feature type="transmembrane region" description="Helical" evidence="5">
    <location>
        <begin position="182"/>
        <end position="199"/>
    </location>
</feature>
<feature type="transmembrane region" description="Helical" evidence="5">
    <location>
        <begin position="131"/>
        <end position="148"/>
    </location>
</feature>
<keyword evidence="4 5" id="KW-0472">Membrane</keyword>
<accession>A0A5B8J6H2</accession>
<feature type="transmembrane region" description="Helical" evidence="5">
    <location>
        <begin position="69"/>
        <end position="87"/>
    </location>
</feature>